<sequence length="112" mass="12026">MKLCHLPTWLSLNEILRDGKNLSVEVLVYSPLTGSADGSACARDTSRTLCSLPCASGSALVFQKTMSLLEANAGLDPLHTEKWPSCPTLPYPSMTGHTKNVLHDPSENILGC</sequence>
<accession>A0ACB7RR98</accession>
<evidence type="ECO:0000313" key="1">
    <source>
        <dbReference type="EMBL" id="KAH6925201.1"/>
    </source>
</evidence>
<dbReference type="Proteomes" id="UP000821845">
    <property type="component" value="Chromosome 7"/>
</dbReference>
<organism evidence="1 2">
    <name type="scientific">Hyalomma asiaticum</name>
    <name type="common">Tick</name>
    <dbReference type="NCBI Taxonomy" id="266040"/>
    <lineage>
        <taxon>Eukaryota</taxon>
        <taxon>Metazoa</taxon>
        <taxon>Ecdysozoa</taxon>
        <taxon>Arthropoda</taxon>
        <taxon>Chelicerata</taxon>
        <taxon>Arachnida</taxon>
        <taxon>Acari</taxon>
        <taxon>Parasitiformes</taxon>
        <taxon>Ixodida</taxon>
        <taxon>Ixodoidea</taxon>
        <taxon>Ixodidae</taxon>
        <taxon>Hyalomminae</taxon>
        <taxon>Hyalomma</taxon>
    </lineage>
</organism>
<proteinExistence type="predicted"/>
<keyword evidence="2" id="KW-1185">Reference proteome</keyword>
<evidence type="ECO:0000313" key="2">
    <source>
        <dbReference type="Proteomes" id="UP000821845"/>
    </source>
</evidence>
<dbReference type="EMBL" id="CM023487">
    <property type="protein sequence ID" value="KAH6925201.1"/>
    <property type="molecule type" value="Genomic_DNA"/>
</dbReference>
<protein>
    <submittedName>
        <fullName evidence="1">Uncharacterized protein</fullName>
    </submittedName>
</protein>
<reference evidence="1" key="1">
    <citation type="submission" date="2020-05" db="EMBL/GenBank/DDBJ databases">
        <title>Large-scale comparative analyses of tick genomes elucidate their genetic diversity and vector capacities.</title>
        <authorList>
            <person name="Jia N."/>
            <person name="Wang J."/>
            <person name="Shi W."/>
            <person name="Du L."/>
            <person name="Sun Y."/>
            <person name="Zhan W."/>
            <person name="Jiang J."/>
            <person name="Wang Q."/>
            <person name="Zhang B."/>
            <person name="Ji P."/>
            <person name="Sakyi L.B."/>
            <person name="Cui X."/>
            <person name="Yuan T."/>
            <person name="Jiang B."/>
            <person name="Yang W."/>
            <person name="Lam T.T.-Y."/>
            <person name="Chang Q."/>
            <person name="Ding S."/>
            <person name="Wang X."/>
            <person name="Zhu J."/>
            <person name="Ruan X."/>
            <person name="Zhao L."/>
            <person name="Wei J."/>
            <person name="Que T."/>
            <person name="Du C."/>
            <person name="Cheng J."/>
            <person name="Dai P."/>
            <person name="Han X."/>
            <person name="Huang E."/>
            <person name="Gao Y."/>
            <person name="Liu J."/>
            <person name="Shao H."/>
            <person name="Ye R."/>
            <person name="Li L."/>
            <person name="Wei W."/>
            <person name="Wang X."/>
            <person name="Wang C."/>
            <person name="Yang T."/>
            <person name="Huo Q."/>
            <person name="Li W."/>
            <person name="Guo W."/>
            <person name="Chen H."/>
            <person name="Zhou L."/>
            <person name="Ni X."/>
            <person name="Tian J."/>
            <person name="Zhou Y."/>
            <person name="Sheng Y."/>
            <person name="Liu T."/>
            <person name="Pan Y."/>
            <person name="Xia L."/>
            <person name="Li J."/>
            <person name="Zhao F."/>
            <person name="Cao W."/>
        </authorList>
    </citation>
    <scope>NUCLEOTIDE SEQUENCE</scope>
    <source>
        <strain evidence="1">Hyas-2018</strain>
    </source>
</reference>
<comment type="caution">
    <text evidence="1">The sequence shown here is derived from an EMBL/GenBank/DDBJ whole genome shotgun (WGS) entry which is preliminary data.</text>
</comment>
<gene>
    <name evidence="1" type="ORF">HPB50_001645</name>
</gene>
<name>A0ACB7RR98_HYAAI</name>